<evidence type="ECO:0000313" key="1">
    <source>
        <dbReference type="EMBL" id="AWL27168.1"/>
    </source>
</evidence>
<evidence type="ECO:0000313" key="2">
    <source>
        <dbReference type="Proteomes" id="UP000245977"/>
    </source>
</evidence>
<sequence length="240" mass="26477">MHITKVLENEVGLQFDRVKDNTGSTGAAPINGVITGSFKRGRIDQQMQITQDNIKAVLGYDPENPDYVAVQDALNTGIPYVNVMRIVNSKLSVISCAGASSSAIIDYDPSLSYKVTINNEVVLNINKIDLNASGQPELNPYTEKLLNLVDLQGILSSGTESWGALDFSTISYNDNLRISVEAFRTIYMDGGGQENNPAFIFFPRPQESNNQTIFYENREMEHHEIVSGYSKVSFCLSPPV</sequence>
<keyword evidence="2" id="KW-1185">Reference proteome</keyword>
<dbReference type="RefSeq" id="WP_065994764.1">
    <property type="nucleotide sequence ID" value="NZ_CP029389.2"/>
</dbReference>
<name>A0A2S2F8D5_9GAMM</name>
<dbReference type="Proteomes" id="UP000245977">
    <property type="component" value="Plasmid p1_010030"/>
</dbReference>
<gene>
    <name evidence="1" type="ORF">DJ533_00345</name>
</gene>
<proteinExistence type="predicted"/>
<geneLocation type="plasmid" evidence="1 2">
    <name>p1_010030</name>
</geneLocation>
<accession>A0A2S2F8D5</accession>
<dbReference type="OrthoDB" id="6695481at2"/>
<protein>
    <submittedName>
        <fullName evidence="1">Uncharacterized protein</fullName>
    </submittedName>
</protein>
<keyword evidence="1" id="KW-0614">Plasmid</keyword>
<organism evidence="1 2">
    <name type="scientific">Acinetobacter defluvii</name>
    <dbReference type="NCBI Taxonomy" id="1871111"/>
    <lineage>
        <taxon>Bacteria</taxon>
        <taxon>Pseudomonadati</taxon>
        <taxon>Pseudomonadota</taxon>
        <taxon>Gammaproteobacteria</taxon>
        <taxon>Moraxellales</taxon>
        <taxon>Moraxellaceae</taxon>
        <taxon>Acinetobacter</taxon>
    </lineage>
</organism>
<dbReference type="EMBL" id="CP029389">
    <property type="protein sequence ID" value="AWL27168.1"/>
    <property type="molecule type" value="Genomic_DNA"/>
</dbReference>
<dbReference type="AlphaFoldDB" id="A0A2S2F8D5"/>
<reference evidence="1" key="1">
    <citation type="submission" date="2019-08" db="EMBL/GenBank/DDBJ databases">
        <title>The complete genome of Acinetobacter defluvii strain WCHAD010030.</title>
        <authorList>
            <person name="Hu Y."/>
            <person name="Qin J."/>
            <person name="Feng Y."/>
            <person name="Zong Z."/>
        </authorList>
    </citation>
    <scope>NUCLEOTIDE SEQUENCE</scope>
    <source>
        <strain evidence="1">WCHA30</strain>
        <plasmid evidence="1">p1_010030</plasmid>
    </source>
</reference>
<dbReference type="KEGG" id="adv:DJ533_00345"/>